<dbReference type="PANTHER" id="PTHR11807:SF12">
    <property type="entry name" value="CYTOPLASMIC TRNA 2-THIOLATION PROTEIN 1"/>
    <property type="match status" value="1"/>
</dbReference>
<dbReference type="InterPro" id="IPR032442">
    <property type="entry name" value="CTU1_C"/>
</dbReference>
<dbReference type="GO" id="GO:0005739">
    <property type="term" value="C:mitochondrion"/>
    <property type="evidence" value="ECO:0007669"/>
    <property type="project" value="TreeGrafter"/>
</dbReference>
<dbReference type="SUPFAM" id="SSF52402">
    <property type="entry name" value="Adenine nucleotide alpha hydrolases-like"/>
    <property type="match status" value="1"/>
</dbReference>
<keyword evidence="1" id="KW-0808">Transferase</keyword>
<dbReference type="GO" id="GO:0016740">
    <property type="term" value="F:transferase activity"/>
    <property type="evidence" value="ECO:0007669"/>
    <property type="project" value="UniProtKB-KW"/>
</dbReference>
<evidence type="ECO:0000256" key="1">
    <source>
        <dbReference type="ARBA" id="ARBA00022679"/>
    </source>
</evidence>
<dbReference type="GO" id="GO:0002144">
    <property type="term" value="C:cytosolic tRNA wobble base thiouridylase complex"/>
    <property type="evidence" value="ECO:0007669"/>
    <property type="project" value="TreeGrafter"/>
</dbReference>
<feature type="domain" description="Cytoplasmic tRNA 2-thiolation protein 1 C-terminal" evidence="2">
    <location>
        <begin position="117"/>
        <end position="140"/>
    </location>
</feature>
<sequence>MYSGHIGLILFNLPQSDGLTLPRCKPLIHCYQKEIVLYAKYTKLDYFATECIYSSFAYRFYRNVKHRESARTFIKDLESVNPLSILSKPITFYMFDIVKAAEQFESVSSVKKQILYSCEKCGFDTSQKICQACVLVETLQLQQEKATKMGLSSLRSHQRKL</sequence>
<dbReference type="GO" id="GO:0000049">
    <property type="term" value="F:tRNA binding"/>
    <property type="evidence" value="ECO:0007669"/>
    <property type="project" value="TreeGrafter"/>
</dbReference>
<organism evidence="3">
    <name type="scientific">Henneguya salminicola</name>
    <name type="common">Myxosporean</name>
    <dbReference type="NCBI Taxonomy" id="69463"/>
    <lineage>
        <taxon>Eukaryota</taxon>
        <taxon>Metazoa</taxon>
        <taxon>Cnidaria</taxon>
        <taxon>Myxozoa</taxon>
        <taxon>Myxosporea</taxon>
        <taxon>Bivalvulida</taxon>
        <taxon>Platysporina</taxon>
        <taxon>Myxobolidae</taxon>
        <taxon>Henneguya</taxon>
    </lineage>
</organism>
<dbReference type="AlphaFoldDB" id="A0A6G3ML60"/>
<dbReference type="Gene3D" id="3.40.50.620">
    <property type="entry name" value="HUPs"/>
    <property type="match status" value="1"/>
</dbReference>
<accession>A0A6G3ML60</accession>
<dbReference type="Pfam" id="PF16503">
    <property type="entry name" value="zn-ribbon_14"/>
    <property type="match status" value="1"/>
</dbReference>
<dbReference type="OrthoDB" id="198857at2759"/>
<dbReference type="GO" id="GO:0002143">
    <property type="term" value="P:tRNA wobble position uridine thiolation"/>
    <property type="evidence" value="ECO:0007669"/>
    <property type="project" value="TreeGrafter"/>
</dbReference>
<dbReference type="EMBL" id="GHBP01010643">
    <property type="protein sequence ID" value="NDJ94701.1"/>
    <property type="molecule type" value="Transcribed_RNA"/>
</dbReference>
<name>A0A6G3ML60_HENSL</name>
<reference evidence="3" key="1">
    <citation type="submission" date="2018-11" db="EMBL/GenBank/DDBJ databases">
        <title>Henneguya salminicola genome and transcriptome.</title>
        <authorList>
            <person name="Yahalomi D."/>
            <person name="Atkinson S.D."/>
            <person name="Neuhof M."/>
            <person name="Chang E.S."/>
            <person name="Philippe H."/>
            <person name="Cartwright P."/>
            <person name="Bartholomew J.L."/>
            <person name="Huchon D."/>
        </authorList>
    </citation>
    <scope>NUCLEOTIDE SEQUENCE</scope>
    <source>
        <strain evidence="3">Hz1</strain>
        <tissue evidence="3">Whole</tissue>
    </source>
</reference>
<dbReference type="InterPro" id="IPR014729">
    <property type="entry name" value="Rossmann-like_a/b/a_fold"/>
</dbReference>
<evidence type="ECO:0000313" key="3">
    <source>
        <dbReference type="EMBL" id="NDJ94701.1"/>
    </source>
</evidence>
<evidence type="ECO:0000259" key="2">
    <source>
        <dbReference type="Pfam" id="PF16503"/>
    </source>
</evidence>
<proteinExistence type="predicted"/>
<dbReference type="PANTHER" id="PTHR11807">
    <property type="entry name" value="ATPASES OF THE PP SUPERFAMILY-RELATED"/>
    <property type="match status" value="1"/>
</dbReference>
<protein>
    <submittedName>
        <fullName evidence="3">Cytoplasmic tRNA 2-thiolation protein 1 (Trinotate prediction)</fullName>
    </submittedName>
</protein>